<comment type="caution">
    <text evidence="7">The sequence shown here is derived from an EMBL/GenBank/DDBJ whole genome shotgun (WGS) entry which is preliminary data.</text>
</comment>
<evidence type="ECO:0000256" key="1">
    <source>
        <dbReference type="ARBA" id="ARBA00004442"/>
    </source>
</evidence>
<feature type="signal peptide" evidence="6">
    <location>
        <begin position="1"/>
        <end position="18"/>
    </location>
</feature>
<comment type="subcellular location">
    <subcellularLocation>
        <location evidence="1">Cell outer membrane</location>
    </subcellularLocation>
</comment>
<dbReference type="EMBL" id="JBHSGG010000007">
    <property type="protein sequence ID" value="MFC4727254.1"/>
    <property type="molecule type" value="Genomic_DNA"/>
</dbReference>
<dbReference type="Proteomes" id="UP001595892">
    <property type="component" value="Unassembled WGS sequence"/>
</dbReference>
<keyword evidence="5" id="KW-0998">Cell outer membrane</keyword>
<dbReference type="Pfam" id="PF06629">
    <property type="entry name" value="MipA"/>
    <property type="match status" value="1"/>
</dbReference>
<comment type="similarity">
    <text evidence="2">Belongs to the MipA/OmpV family.</text>
</comment>
<dbReference type="PANTHER" id="PTHR38776:SF1">
    <property type="entry name" value="MLTA-INTERACTING PROTEIN-RELATED"/>
    <property type="match status" value="1"/>
</dbReference>
<organism evidence="7 8">
    <name type="scientific">Coralloluteibacterium thermophilum</name>
    <dbReference type="NCBI Taxonomy" id="2707049"/>
    <lineage>
        <taxon>Bacteria</taxon>
        <taxon>Pseudomonadati</taxon>
        <taxon>Pseudomonadota</taxon>
        <taxon>Gammaproteobacteria</taxon>
        <taxon>Lysobacterales</taxon>
        <taxon>Lysobacteraceae</taxon>
        <taxon>Coralloluteibacterium</taxon>
    </lineage>
</organism>
<reference evidence="8" key="1">
    <citation type="journal article" date="2019" name="Int. J. Syst. Evol. Microbiol.">
        <title>The Global Catalogue of Microorganisms (GCM) 10K type strain sequencing project: providing services to taxonomists for standard genome sequencing and annotation.</title>
        <authorList>
            <consortium name="The Broad Institute Genomics Platform"/>
            <consortium name="The Broad Institute Genome Sequencing Center for Infectious Disease"/>
            <person name="Wu L."/>
            <person name="Ma J."/>
        </authorList>
    </citation>
    <scope>NUCLEOTIDE SEQUENCE [LARGE SCALE GENOMIC DNA]</scope>
    <source>
        <strain evidence="8">CGMCC 1.13574</strain>
    </source>
</reference>
<evidence type="ECO:0000256" key="4">
    <source>
        <dbReference type="ARBA" id="ARBA00023136"/>
    </source>
</evidence>
<gene>
    <name evidence="7" type="ORF">ACFO3Q_03610</name>
</gene>
<protein>
    <submittedName>
        <fullName evidence="7">MipA/OmpV family protein</fullName>
    </submittedName>
</protein>
<keyword evidence="4" id="KW-0472">Membrane</keyword>
<dbReference type="InterPro" id="IPR010583">
    <property type="entry name" value="MipA"/>
</dbReference>
<dbReference type="PANTHER" id="PTHR38776">
    <property type="entry name" value="MLTA-INTERACTING PROTEIN-RELATED"/>
    <property type="match status" value="1"/>
</dbReference>
<evidence type="ECO:0000313" key="8">
    <source>
        <dbReference type="Proteomes" id="UP001595892"/>
    </source>
</evidence>
<evidence type="ECO:0000313" key="7">
    <source>
        <dbReference type="EMBL" id="MFC4727254.1"/>
    </source>
</evidence>
<feature type="chain" id="PRO_5046202760" evidence="6">
    <location>
        <begin position="19"/>
        <end position="268"/>
    </location>
</feature>
<keyword evidence="3 6" id="KW-0732">Signal</keyword>
<evidence type="ECO:0000256" key="3">
    <source>
        <dbReference type="ARBA" id="ARBA00022729"/>
    </source>
</evidence>
<keyword evidence="8" id="KW-1185">Reference proteome</keyword>
<accession>A0ABV9NIF3</accession>
<evidence type="ECO:0000256" key="6">
    <source>
        <dbReference type="SAM" id="SignalP"/>
    </source>
</evidence>
<dbReference type="RefSeq" id="WP_377003276.1">
    <property type="nucleotide sequence ID" value="NZ_JBHSGG010000007.1"/>
</dbReference>
<name>A0ABV9NIF3_9GAMM</name>
<sequence>MFRRATALLLVLPFAAAAQTGRGVADQIHTPRSDDWSLGVGVSIRDSAYAGEGTRIRPGPLVTYQGERFFWNGLTGGIHLVRNQSVQLDAILSGRFDGFDIDDLGRAELAANGLDADLLEDRDDALDAGFALTWRGRGGVLAVRALADITDTSGGQEFSVAYGYPIHIGRTTLVPGVAARWMSSDLADYYYGTGTLDGERARGVREYAPGSVVVPRASLGFSRPLGDKWRLLGSLDYEVLPDELADSPLMEPDTDGTARLMIGIARGF</sequence>
<evidence type="ECO:0000256" key="5">
    <source>
        <dbReference type="ARBA" id="ARBA00023237"/>
    </source>
</evidence>
<proteinExistence type="inferred from homology"/>
<evidence type="ECO:0000256" key="2">
    <source>
        <dbReference type="ARBA" id="ARBA00005722"/>
    </source>
</evidence>